<dbReference type="CDD" id="cd00109">
    <property type="entry name" value="Kunitz-type"/>
    <property type="match status" value="1"/>
</dbReference>
<feature type="signal peptide" evidence="4">
    <location>
        <begin position="1"/>
        <end position="18"/>
    </location>
</feature>
<evidence type="ECO:0000259" key="5">
    <source>
        <dbReference type="PROSITE" id="PS50279"/>
    </source>
</evidence>
<feature type="chain" id="PRO_5013036531" description="BPTI/Kunitz inhibitor domain-containing protein" evidence="4">
    <location>
        <begin position="19"/>
        <end position="76"/>
    </location>
</feature>
<keyword evidence="3" id="KW-1015">Disulfide bond</keyword>
<sequence>MRFFLIVALFVVFAFVSAHENPCQQPITVGPCKALIKRWAFDQKTKKCSEFGYGGCQGNENNFKTLDECKKTCETK</sequence>
<evidence type="ECO:0000256" key="2">
    <source>
        <dbReference type="ARBA" id="ARBA00022900"/>
    </source>
</evidence>
<gene>
    <name evidence="6" type="ORF">WR25_16330</name>
</gene>
<dbReference type="Pfam" id="PF00014">
    <property type="entry name" value="Kunitz_BPTI"/>
    <property type="match status" value="1"/>
</dbReference>
<feature type="domain" description="BPTI/Kunitz inhibitor" evidence="5">
    <location>
        <begin position="23"/>
        <end position="73"/>
    </location>
</feature>
<dbReference type="Proteomes" id="UP000218231">
    <property type="component" value="Unassembled WGS sequence"/>
</dbReference>
<protein>
    <recommendedName>
        <fullName evidence="5">BPTI/Kunitz inhibitor domain-containing protein</fullName>
    </recommendedName>
</protein>
<evidence type="ECO:0000256" key="4">
    <source>
        <dbReference type="SAM" id="SignalP"/>
    </source>
</evidence>
<name>A0A2A2JCM8_9BILA</name>
<reference evidence="6 7" key="1">
    <citation type="journal article" date="2017" name="Curr. Biol.">
        <title>Genome architecture and evolution of a unichromosomal asexual nematode.</title>
        <authorList>
            <person name="Fradin H."/>
            <person name="Zegar C."/>
            <person name="Gutwein M."/>
            <person name="Lucas J."/>
            <person name="Kovtun M."/>
            <person name="Corcoran D."/>
            <person name="Baugh L.R."/>
            <person name="Kiontke K."/>
            <person name="Gunsalus K."/>
            <person name="Fitch D.H."/>
            <person name="Piano F."/>
        </authorList>
    </citation>
    <scope>NUCLEOTIDE SEQUENCE [LARGE SCALE GENOMIC DNA]</scope>
    <source>
        <strain evidence="6">PF1309</strain>
    </source>
</reference>
<dbReference type="EMBL" id="LIAE01010517">
    <property type="protein sequence ID" value="PAV59528.1"/>
    <property type="molecule type" value="Genomic_DNA"/>
</dbReference>
<dbReference type="InterPro" id="IPR020901">
    <property type="entry name" value="Prtase_inh_Kunz-CS"/>
</dbReference>
<dbReference type="AlphaFoldDB" id="A0A2A2JCM8"/>
<dbReference type="STRING" id="2018661.A0A2A2JCM8"/>
<evidence type="ECO:0000313" key="6">
    <source>
        <dbReference type="EMBL" id="PAV59528.1"/>
    </source>
</evidence>
<dbReference type="Gene3D" id="4.10.410.10">
    <property type="entry name" value="Pancreatic trypsin inhibitor Kunitz domain"/>
    <property type="match status" value="1"/>
</dbReference>
<keyword evidence="1" id="KW-0646">Protease inhibitor</keyword>
<evidence type="ECO:0000256" key="1">
    <source>
        <dbReference type="ARBA" id="ARBA00022690"/>
    </source>
</evidence>
<accession>A0A2A2JCM8</accession>
<dbReference type="FunFam" id="4.10.410.10:FF:000004">
    <property type="entry name" value="Tissue factor pathway inhibitor"/>
    <property type="match status" value="1"/>
</dbReference>
<keyword evidence="7" id="KW-1185">Reference proteome</keyword>
<dbReference type="PROSITE" id="PS00280">
    <property type="entry name" value="BPTI_KUNITZ_1"/>
    <property type="match status" value="1"/>
</dbReference>
<dbReference type="SUPFAM" id="SSF57362">
    <property type="entry name" value="BPTI-like"/>
    <property type="match status" value="1"/>
</dbReference>
<organism evidence="6 7">
    <name type="scientific">Diploscapter pachys</name>
    <dbReference type="NCBI Taxonomy" id="2018661"/>
    <lineage>
        <taxon>Eukaryota</taxon>
        <taxon>Metazoa</taxon>
        <taxon>Ecdysozoa</taxon>
        <taxon>Nematoda</taxon>
        <taxon>Chromadorea</taxon>
        <taxon>Rhabditida</taxon>
        <taxon>Rhabditina</taxon>
        <taxon>Rhabditomorpha</taxon>
        <taxon>Rhabditoidea</taxon>
        <taxon>Rhabditidae</taxon>
        <taxon>Diploscapter</taxon>
    </lineage>
</organism>
<dbReference type="SMART" id="SM00131">
    <property type="entry name" value="KU"/>
    <property type="match status" value="1"/>
</dbReference>
<dbReference type="PRINTS" id="PR00759">
    <property type="entry name" value="BASICPTASE"/>
</dbReference>
<evidence type="ECO:0000313" key="7">
    <source>
        <dbReference type="Proteomes" id="UP000218231"/>
    </source>
</evidence>
<dbReference type="InterPro" id="IPR050098">
    <property type="entry name" value="TFPI/VKTCI-like"/>
</dbReference>
<dbReference type="OrthoDB" id="5871431at2759"/>
<dbReference type="InterPro" id="IPR036880">
    <property type="entry name" value="Kunitz_BPTI_sf"/>
</dbReference>
<proteinExistence type="predicted"/>
<dbReference type="GO" id="GO:0005615">
    <property type="term" value="C:extracellular space"/>
    <property type="evidence" value="ECO:0007669"/>
    <property type="project" value="TreeGrafter"/>
</dbReference>
<dbReference type="PANTHER" id="PTHR10083:SF328">
    <property type="entry name" value="TISSUE FACTOR PATHWAY INHIBITOR"/>
    <property type="match status" value="1"/>
</dbReference>
<dbReference type="InterPro" id="IPR002223">
    <property type="entry name" value="Kunitz_BPTI"/>
</dbReference>
<dbReference type="GO" id="GO:0004867">
    <property type="term" value="F:serine-type endopeptidase inhibitor activity"/>
    <property type="evidence" value="ECO:0007669"/>
    <property type="project" value="UniProtKB-KW"/>
</dbReference>
<comment type="caution">
    <text evidence="6">The sequence shown here is derived from an EMBL/GenBank/DDBJ whole genome shotgun (WGS) entry which is preliminary data.</text>
</comment>
<keyword evidence="4" id="KW-0732">Signal</keyword>
<evidence type="ECO:0000256" key="3">
    <source>
        <dbReference type="ARBA" id="ARBA00023157"/>
    </source>
</evidence>
<keyword evidence="2" id="KW-0722">Serine protease inhibitor</keyword>
<dbReference type="PANTHER" id="PTHR10083">
    <property type="entry name" value="KUNITZ-TYPE PROTEASE INHIBITOR-RELATED"/>
    <property type="match status" value="1"/>
</dbReference>
<dbReference type="PROSITE" id="PS50279">
    <property type="entry name" value="BPTI_KUNITZ_2"/>
    <property type="match status" value="1"/>
</dbReference>